<keyword evidence="1" id="KW-0812">Transmembrane</keyword>
<accession>A0A4Q9PQG3</accession>
<dbReference type="AlphaFoldDB" id="A0A4Q9PQG3"/>
<evidence type="ECO:0000313" key="2">
    <source>
        <dbReference type="EMBL" id="TBU56590.1"/>
    </source>
</evidence>
<reference evidence="2 3" key="1">
    <citation type="submission" date="2019-01" db="EMBL/GenBank/DDBJ databases">
        <title>Draft genome sequences of three monokaryotic isolates of the white-rot basidiomycete fungus Dichomitus squalens.</title>
        <authorList>
            <consortium name="DOE Joint Genome Institute"/>
            <person name="Lopez S.C."/>
            <person name="Andreopoulos B."/>
            <person name="Pangilinan J."/>
            <person name="Lipzen A."/>
            <person name="Riley R."/>
            <person name="Ahrendt S."/>
            <person name="Ng V."/>
            <person name="Barry K."/>
            <person name="Daum C."/>
            <person name="Grigoriev I.V."/>
            <person name="Hilden K.S."/>
            <person name="Makela M.R."/>
            <person name="de Vries R.P."/>
        </authorList>
    </citation>
    <scope>NUCLEOTIDE SEQUENCE [LARGE SCALE GENOMIC DNA]</scope>
    <source>
        <strain evidence="2 3">CBS 464.89</strain>
    </source>
</reference>
<dbReference type="Proteomes" id="UP000292082">
    <property type="component" value="Unassembled WGS sequence"/>
</dbReference>
<keyword evidence="3" id="KW-1185">Reference proteome</keyword>
<keyword evidence="1" id="KW-0472">Membrane</keyword>
<keyword evidence="1" id="KW-1133">Transmembrane helix</keyword>
<gene>
    <name evidence="2" type="ORF">BD310DRAFT_931231</name>
</gene>
<dbReference type="EMBL" id="ML145149">
    <property type="protein sequence ID" value="TBU56590.1"/>
    <property type="molecule type" value="Genomic_DNA"/>
</dbReference>
<organism evidence="2 3">
    <name type="scientific">Dichomitus squalens</name>
    <dbReference type="NCBI Taxonomy" id="114155"/>
    <lineage>
        <taxon>Eukaryota</taxon>
        <taxon>Fungi</taxon>
        <taxon>Dikarya</taxon>
        <taxon>Basidiomycota</taxon>
        <taxon>Agaricomycotina</taxon>
        <taxon>Agaricomycetes</taxon>
        <taxon>Polyporales</taxon>
        <taxon>Polyporaceae</taxon>
        <taxon>Dichomitus</taxon>
    </lineage>
</organism>
<name>A0A4Q9PQG3_9APHY</name>
<evidence type="ECO:0000313" key="3">
    <source>
        <dbReference type="Proteomes" id="UP000292082"/>
    </source>
</evidence>
<sequence length="72" mass="7886">MTHAGLAGGSSVPLGILGCMVALVHVTIYYVLESYILMIGVTARSVTTYSKHVQYDRTRTRTDKLSPLYPLV</sequence>
<protein>
    <submittedName>
        <fullName evidence="2">Uncharacterized protein</fullName>
    </submittedName>
</protein>
<feature type="transmembrane region" description="Helical" evidence="1">
    <location>
        <begin position="12"/>
        <end position="32"/>
    </location>
</feature>
<proteinExistence type="predicted"/>
<evidence type="ECO:0000256" key="1">
    <source>
        <dbReference type="SAM" id="Phobius"/>
    </source>
</evidence>